<dbReference type="InterPro" id="IPR015797">
    <property type="entry name" value="NUDIX_hydrolase-like_dom_sf"/>
</dbReference>
<dbReference type="Gene3D" id="3.90.79.10">
    <property type="entry name" value="Nucleoside Triphosphate Pyrophosphohydrolase"/>
    <property type="match status" value="1"/>
</dbReference>
<proteinExistence type="inferred from homology"/>
<dbReference type="Proteomes" id="UP001432075">
    <property type="component" value="Chromosome"/>
</dbReference>
<dbReference type="InterPro" id="IPR000086">
    <property type="entry name" value="NUDIX_hydrolase_dom"/>
</dbReference>
<keyword evidence="2 3" id="KW-0378">Hydrolase</keyword>
<dbReference type="InterPro" id="IPR020084">
    <property type="entry name" value="NUDIX_hydrolase_CS"/>
</dbReference>
<reference evidence="5" key="1">
    <citation type="submission" date="2022-10" db="EMBL/GenBank/DDBJ databases">
        <title>The complete genomes of actinobacterial strains from the NBC collection.</title>
        <authorList>
            <person name="Joergensen T.S."/>
            <person name="Alvarez Arevalo M."/>
            <person name="Sterndorff E.B."/>
            <person name="Faurdal D."/>
            <person name="Vuksanovic O."/>
            <person name="Mourched A.-S."/>
            <person name="Charusanti P."/>
            <person name="Shaw S."/>
            <person name="Blin K."/>
            <person name="Weber T."/>
        </authorList>
    </citation>
    <scope>NUCLEOTIDE SEQUENCE</scope>
    <source>
        <strain evidence="5">NBC_00283</strain>
    </source>
</reference>
<dbReference type="PROSITE" id="PS51462">
    <property type="entry name" value="NUDIX"/>
    <property type="match status" value="1"/>
</dbReference>
<dbReference type="RefSeq" id="WP_328776129.1">
    <property type="nucleotide sequence ID" value="NZ_CP108057.1"/>
</dbReference>
<protein>
    <submittedName>
        <fullName evidence="5">NUDIX domain-containing protein</fullName>
    </submittedName>
</protein>
<name>A0ABZ1RLX3_9ACTN</name>
<dbReference type="SUPFAM" id="SSF55811">
    <property type="entry name" value="Nudix"/>
    <property type="match status" value="1"/>
</dbReference>
<gene>
    <name evidence="5" type="ORF">OHU17_16940</name>
</gene>
<sequence>MLLYMSTGSPQAKSTPLHSVSVAGAVLREDGRLLAIRRADNGTWELPGGVLELAESPEAGVRREVLEETGIEIEVAELTGVYKNTTRGIVALVFRCKPSGGTERTSEESTAVAWLTPEEISAQMSEVYAIRLLDALDNAGPHVRSHDGRQLASSSK</sequence>
<keyword evidence="6" id="KW-1185">Reference proteome</keyword>
<evidence type="ECO:0000313" key="6">
    <source>
        <dbReference type="Proteomes" id="UP001432075"/>
    </source>
</evidence>
<organism evidence="5 6">
    <name type="scientific">Streptomyces goshikiensis</name>
    <dbReference type="NCBI Taxonomy" id="1942"/>
    <lineage>
        <taxon>Bacteria</taxon>
        <taxon>Bacillati</taxon>
        <taxon>Actinomycetota</taxon>
        <taxon>Actinomycetes</taxon>
        <taxon>Kitasatosporales</taxon>
        <taxon>Streptomycetaceae</taxon>
        <taxon>Streptomyces</taxon>
    </lineage>
</organism>
<evidence type="ECO:0000259" key="4">
    <source>
        <dbReference type="PROSITE" id="PS51462"/>
    </source>
</evidence>
<dbReference type="EMBL" id="CP108057">
    <property type="protein sequence ID" value="WUO47406.1"/>
    <property type="molecule type" value="Genomic_DNA"/>
</dbReference>
<evidence type="ECO:0000256" key="3">
    <source>
        <dbReference type="RuleBase" id="RU003476"/>
    </source>
</evidence>
<dbReference type="PROSITE" id="PS00893">
    <property type="entry name" value="NUDIX_BOX"/>
    <property type="match status" value="1"/>
</dbReference>
<feature type="domain" description="Nudix hydrolase" evidence="4">
    <location>
        <begin position="16"/>
        <end position="137"/>
    </location>
</feature>
<evidence type="ECO:0000256" key="2">
    <source>
        <dbReference type="ARBA" id="ARBA00022801"/>
    </source>
</evidence>
<evidence type="ECO:0000313" key="5">
    <source>
        <dbReference type="EMBL" id="WUO47406.1"/>
    </source>
</evidence>
<evidence type="ECO:0000256" key="1">
    <source>
        <dbReference type="ARBA" id="ARBA00005582"/>
    </source>
</evidence>
<dbReference type="PANTHER" id="PTHR43736:SF1">
    <property type="entry name" value="DIHYDRONEOPTERIN TRIPHOSPHATE DIPHOSPHATASE"/>
    <property type="match status" value="1"/>
</dbReference>
<accession>A0ABZ1RLX3</accession>
<comment type="similarity">
    <text evidence="1 3">Belongs to the Nudix hydrolase family.</text>
</comment>
<dbReference type="Pfam" id="PF00293">
    <property type="entry name" value="NUDIX"/>
    <property type="match status" value="1"/>
</dbReference>
<dbReference type="InterPro" id="IPR020476">
    <property type="entry name" value="Nudix_hydrolase"/>
</dbReference>
<dbReference type="PANTHER" id="PTHR43736">
    <property type="entry name" value="ADP-RIBOSE PYROPHOSPHATASE"/>
    <property type="match status" value="1"/>
</dbReference>
<dbReference type="PRINTS" id="PR00502">
    <property type="entry name" value="NUDIXFAMILY"/>
</dbReference>